<dbReference type="EMBL" id="JAFBIT010000003">
    <property type="protein sequence ID" value="MCF2653161.1"/>
    <property type="molecule type" value="Genomic_DNA"/>
</dbReference>
<sequence>MAFENITLEKGMYGVPGKSFTQVLEELDGSQNYTGTPLAGLDAYQRQLKRFDIRVSGPSCDTVEKFFTSSQSAALFPEYVARAVRQGMEMANHLPDMVATVTKIDTLDYRTIKAETDSGEKIADPVAEGTAIPQTVVKTGSALVTLKKRGRMVVSSYEALRHQRLDLFTVILRQIGVYIARRQMKDAVDVLLNGDGSNSGITVTSLTAAPTYNDLVTLWGKLASYNFNTILAGTTALQDLLKISEFKDAQAGLNINGAGKLITPLGATLIHVPSMDAKKIIALDKNCALEMVQAGDVLTDYDKLIDRQMERAAITSIAGFAQIYGDAAQGLSY</sequence>
<accession>A0ABS9CS40</accession>
<name>A0ABS9CS40_9FIRM</name>
<keyword evidence="2" id="KW-1185">Reference proteome</keyword>
<protein>
    <submittedName>
        <fullName evidence="1">Phage major capsid protein</fullName>
    </submittedName>
</protein>
<dbReference type="RefSeq" id="WP_235324179.1">
    <property type="nucleotide sequence ID" value="NZ_JAFBIT010000003.1"/>
</dbReference>
<proteinExistence type="predicted"/>
<evidence type="ECO:0000313" key="2">
    <source>
        <dbReference type="Proteomes" id="UP001299220"/>
    </source>
</evidence>
<comment type="caution">
    <text evidence="1">The sequence shown here is derived from an EMBL/GenBank/DDBJ whole genome shotgun (WGS) entry which is preliminary data.</text>
</comment>
<gene>
    <name evidence="1" type="ORF">JQM67_11170</name>
</gene>
<reference evidence="1 2" key="1">
    <citation type="submission" date="2020-12" db="EMBL/GenBank/DDBJ databases">
        <title>Whole genome sequences of gut porcine anaerobes.</title>
        <authorList>
            <person name="Kubasova T."/>
            <person name="Jahodarova E."/>
            <person name="Rychlik I."/>
        </authorList>
    </citation>
    <scope>NUCLEOTIDE SEQUENCE [LARGE SCALE GENOMIC DNA]</scope>
    <source>
        <strain evidence="1 2">An867</strain>
    </source>
</reference>
<dbReference type="Proteomes" id="UP001299220">
    <property type="component" value="Unassembled WGS sequence"/>
</dbReference>
<dbReference type="SUPFAM" id="SSF56563">
    <property type="entry name" value="Major capsid protein gp5"/>
    <property type="match status" value="1"/>
</dbReference>
<dbReference type="Pfam" id="PF25209">
    <property type="entry name" value="Phage_capsid_4"/>
    <property type="match status" value="1"/>
</dbReference>
<evidence type="ECO:0000313" key="1">
    <source>
        <dbReference type="EMBL" id="MCF2653161.1"/>
    </source>
</evidence>
<organism evidence="1 2">
    <name type="scientific">Anaeromassilibacillus senegalensis</name>
    <dbReference type="NCBI Taxonomy" id="1673717"/>
    <lineage>
        <taxon>Bacteria</taxon>
        <taxon>Bacillati</taxon>
        <taxon>Bacillota</taxon>
        <taxon>Clostridia</taxon>
        <taxon>Eubacteriales</taxon>
        <taxon>Acutalibacteraceae</taxon>
        <taxon>Anaeromassilibacillus</taxon>
    </lineage>
</organism>